<reference evidence="1 2" key="1">
    <citation type="submission" date="2016-06" db="EMBL/GenBank/DDBJ databases">
        <authorList>
            <person name="Kjaerup R.B."/>
            <person name="Dalgaard T.S."/>
            <person name="Juul-Madsen H.R."/>
        </authorList>
    </citation>
    <scope>NUCLEOTIDE SEQUENCE [LARGE SCALE GENOMIC DNA]</scope>
</reference>
<keyword evidence="2" id="KW-1185">Reference proteome</keyword>
<organism evidence="1 2">
    <name type="scientific">Zymoseptoria tritici (strain ST99CH_3D7)</name>
    <dbReference type="NCBI Taxonomy" id="1276538"/>
    <lineage>
        <taxon>Eukaryota</taxon>
        <taxon>Fungi</taxon>
        <taxon>Dikarya</taxon>
        <taxon>Ascomycota</taxon>
        <taxon>Pezizomycotina</taxon>
        <taxon>Dothideomycetes</taxon>
        <taxon>Dothideomycetidae</taxon>
        <taxon>Mycosphaerellales</taxon>
        <taxon>Mycosphaerellaceae</taxon>
        <taxon>Zymoseptoria</taxon>
    </lineage>
</organism>
<dbReference type="Proteomes" id="UP000215127">
    <property type="component" value="Chromosome 4"/>
</dbReference>
<protein>
    <submittedName>
        <fullName evidence="1">Uncharacterized protein</fullName>
    </submittedName>
</protein>
<evidence type="ECO:0000313" key="1">
    <source>
        <dbReference type="EMBL" id="SMQ49977.1"/>
    </source>
</evidence>
<dbReference type="EMBL" id="LT853695">
    <property type="protein sequence ID" value="SMQ49977.1"/>
    <property type="molecule type" value="Genomic_DNA"/>
</dbReference>
<gene>
    <name evidence="1" type="ORF">ZT3D7_G5129</name>
</gene>
<accession>A0A1X7RSN3</accession>
<dbReference type="AlphaFoldDB" id="A0A1X7RSN3"/>
<sequence length="82" mass="8703">MLGHSPFPSADAERLLLNPNAVSTAHANCHIIIAHTKQGAARKAHVLAARDLLGEYLTTSTDPGRLSVMPAMLSCEAELART</sequence>
<proteinExistence type="predicted"/>
<evidence type="ECO:0000313" key="2">
    <source>
        <dbReference type="Proteomes" id="UP000215127"/>
    </source>
</evidence>
<name>A0A1X7RSN3_ZYMT9</name>